<dbReference type="RefSeq" id="WP_068607128.1">
    <property type="nucleotide sequence ID" value="NZ_CP011388.1"/>
</dbReference>
<evidence type="ECO:0000313" key="4">
    <source>
        <dbReference type="Proteomes" id="UP000076927"/>
    </source>
</evidence>
<keyword evidence="1" id="KW-0732">Signal</keyword>
<proteinExistence type="predicted"/>
<name>A0A172TJ01_9BACL</name>
<dbReference type="KEGG" id="pswu:SY83_13005"/>
<organism evidence="3 4">
    <name type="scientific">Paenibacillus swuensis</name>
    <dbReference type="NCBI Taxonomy" id="1178515"/>
    <lineage>
        <taxon>Bacteria</taxon>
        <taxon>Bacillati</taxon>
        <taxon>Bacillota</taxon>
        <taxon>Bacilli</taxon>
        <taxon>Bacillales</taxon>
        <taxon>Paenibacillaceae</taxon>
        <taxon>Paenibacillus</taxon>
    </lineage>
</organism>
<evidence type="ECO:0000259" key="2">
    <source>
        <dbReference type="PROSITE" id="PS51272"/>
    </source>
</evidence>
<dbReference type="PANTHER" id="PTHR43308:SF5">
    <property type="entry name" value="S-LAYER PROTEIN _ PEPTIDOGLYCAN ENDO-BETA-N-ACETYLGLUCOSAMINIDASE"/>
    <property type="match status" value="1"/>
</dbReference>
<dbReference type="STRING" id="1178515.SY83_13005"/>
<dbReference type="InterPro" id="IPR001119">
    <property type="entry name" value="SLH_dom"/>
</dbReference>
<dbReference type="PROSITE" id="PS51272">
    <property type="entry name" value="SLH"/>
    <property type="match status" value="3"/>
</dbReference>
<dbReference type="OrthoDB" id="5845122at2"/>
<feature type="domain" description="SLH" evidence="2">
    <location>
        <begin position="160"/>
        <end position="223"/>
    </location>
</feature>
<evidence type="ECO:0000256" key="1">
    <source>
        <dbReference type="SAM" id="SignalP"/>
    </source>
</evidence>
<evidence type="ECO:0000313" key="3">
    <source>
        <dbReference type="EMBL" id="ANE47035.1"/>
    </source>
</evidence>
<feature type="domain" description="SLH" evidence="2">
    <location>
        <begin position="26"/>
        <end position="88"/>
    </location>
</feature>
<protein>
    <recommendedName>
        <fullName evidence="2">SLH domain-containing protein</fullName>
    </recommendedName>
</protein>
<dbReference type="PATRIC" id="fig|1178515.4.peg.2606"/>
<accession>A0A172TJ01</accession>
<keyword evidence="4" id="KW-1185">Reference proteome</keyword>
<dbReference type="Pfam" id="PF00395">
    <property type="entry name" value="SLH"/>
    <property type="match status" value="3"/>
</dbReference>
<dbReference type="InterPro" id="IPR051465">
    <property type="entry name" value="Cell_Envelope_Struct_Comp"/>
</dbReference>
<dbReference type="Proteomes" id="UP000076927">
    <property type="component" value="Chromosome"/>
</dbReference>
<feature type="domain" description="SLH" evidence="2">
    <location>
        <begin position="89"/>
        <end position="148"/>
    </location>
</feature>
<dbReference type="AlphaFoldDB" id="A0A172TJ01"/>
<reference evidence="3 4" key="1">
    <citation type="submission" date="2015-01" db="EMBL/GenBank/DDBJ databases">
        <title>Paenibacillus swuensis/DY6/whole genome sequencing.</title>
        <authorList>
            <person name="Kim M.K."/>
            <person name="Srinivasan S."/>
            <person name="Lee J.-J."/>
        </authorList>
    </citation>
    <scope>NUCLEOTIDE SEQUENCE [LARGE SCALE GENOMIC DNA]</scope>
    <source>
        <strain evidence="3 4">DY6</strain>
    </source>
</reference>
<feature type="signal peptide" evidence="1">
    <location>
        <begin position="1"/>
        <end position="28"/>
    </location>
</feature>
<dbReference type="EMBL" id="CP011388">
    <property type="protein sequence ID" value="ANE47035.1"/>
    <property type="molecule type" value="Genomic_DNA"/>
</dbReference>
<sequence>MNKSGSKKAVSTLLALVCSASISGNAYALSFSDINSHWAKAGIESAAKEGLVTGYNGKYLPDAQTSKAEFASILDRMLHRADSASVVGLPTSMKTHWSRASVENLVRLGVIYNTEASRFIPTGTISRFEMATWLSRALATIDPSYADALNDLKGEAAVIPVSEFFKNKMTMDQNPAVGLMIGTGIMKGLPDGSFGFAKVATRAEVAAIALRFKAVSSKTADTFSELNELREVGVTGTNLTSLTPYKFGAPHGTIKDFSHVRNKTYTMDNGAGKIDIHRMLLVDADSNKEVKGVYGKLFINESSDVHKGPHYFGYMQITITPSINNFTLAKYLQGASGDGIVSGLHISRFSYDVFGIQGLPQGDWSKFFYKGKPVTFWVSSNFSKNAESEKNYVIKTDDGYISIYN</sequence>
<feature type="chain" id="PRO_5008000830" description="SLH domain-containing protein" evidence="1">
    <location>
        <begin position="29"/>
        <end position="405"/>
    </location>
</feature>
<dbReference type="PANTHER" id="PTHR43308">
    <property type="entry name" value="OUTER MEMBRANE PROTEIN ALPHA-RELATED"/>
    <property type="match status" value="1"/>
</dbReference>
<gene>
    <name evidence="3" type="ORF">SY83_13005</name>
</gene>